<evidence type="ECO:0000256" key="7">
    <source>
        <dbReference type="ARBA" id="ARBA00023136"/>
    </source>
</evidence>
<feature type="transmembrane region" description="Helical" evidence="9">
    <location>
        <begin position="113"/>
        <end position="135"/>
    </location>
</feature>
<feature type="transmembrane region" description="Helical" evidence="9">
    <location>
        <begin position="52"/>
        <end position="70"/>
    </location>
</feature>
<dbReference type="GO" id="GO:0032217">
    <property type="term" value="F:riboflavin transmembrane transporter activity"/>
    <property type="evidence" value="ECO:0007669"/>
    <property type="project" value="UniProtKB-UniRule"/>
</dbReference>
<name>A0A923RSY4_9FIRM</name>
<dbReference type="Gene3D" id="1.10.1760.20">
    <property type="match status" value="1"/>
</dbReference>
<evidence type="ECO:0000256" key="5">
    <source>
        <dbReference type="ARBA" id="ARBA00022692"/>
    </source>
</evidence>
<dbReference type="PANTHER" id="PTHR38438:SF1">
    <property type="entry name" value="RIBOFLAVIN TRANSPORTER RIBU"/>
    <property type="match status" value="1"/>
</dbReference>
<dbReference type="PIRSF" id="PIRSF037778">
    <property type="entry name" value="UCP037778_transp_RibU"/>
    <property type="match status" value="1"/>
</dbReference>
<evidence type="ECO:0000256" key="3">
    <source>
        <dbReference type="ARBA" id="ARBA00022448"/>
    </source>
</evidence>
<sequence length="202" mass="22266">MMNEHTIQKPVNIRYMAVTAMLSAVAFILMFFEFSVPFMPAFVKLDLSELPALIGAFSMGPLCGVLVCLVKNLLHVLITTTGGVGELSNFVLGAAFVLPAGFIYKRKKSRKTAIIGSLTGAVLMALISVVSNYFVMYPFYTAFLPMDEIIAMYQAIFPGVNGLLECLIVFNMPFTFLKGMISVVITFLIYKHISPVLKGKQR</sequence>
<comment type="caution">
    <text evidence="10">The sequence shown here is derived from an EMBL/GenBank/DDBJ whole genome shotgun (WGS) entry which is preliminary data.</text>
</comment>
<accession>A0A923RSY4</accession>
<dbReference type="GO" id="GO:0005886">
    <property type="term" value="C:plasma membrane"/>
    <property type="evidence" value="ECO:0007669"/>
    <property type="project" value="UniProtKB-SubCell"/>
</dbReference>
<keyword evidence="11" id="KW-1185">Reference proteome</keyword>
<protein>
    <recommendedName>
        <fullName evidence="8">Riboflavin transporter</fullName>
    </recommendedName>
</protein>
<keyword evidence="5 9" id="KW-0812">Transmembrane</keyword>
<evidence type="ECO:0000256" key="2">
    <source>
        <dbReference type="ARBA" id="ARBA00005540"/>
    </source>
</evidence>
<reference evidence="10" key="1">
    <citation type="submission" date="2020-08" db="EMBL/GenBank/DDBJ databases">
        <title>Genome public.</title>
        <authorList>
            <person name="Liu C."/>
            <person name="Sun Q."/>
        </authorList>
    </citation>
    <scope>NUCLEOTIDE SEQUENCE</scope>
    <source>
        <strain evidence="10">BX1005</strain>
    </source>
</reference>
<comment type="subcellular location">
    <subcellularLocation>
        <location evidence="1">Cell membrane</location>
        <topology evidence="1">Multi-pass membrane protein</topology>
    </subcellularLocation>
</comment>
<evidence type="ECO:0000313" key="10">
    <source>
        <dbReference type="EMBL" id="MBC5714156.1"/>
    </source>
</evidence>
<feature type="transmembrane region" description="Helical" evidence="9">
    <location>
        <begin position="12"/>
        <end position="32"/>
    </location>
</feature>
<feature type="transmembrane region" description="Helical" evidence="9">
    <location>
        <begin position="167"/>
        <end position="190"/>
    </location>
</feature>
<dbReference type="InterPro" id="IPR025720">
    <property type="entry name" value="RibU"/>
</dbReference>
<gene>
    <name evidence="10" type="ORF">H8S17_08035</name>
</gene>
<evidence type="ECO:0000256" key="8">
    <source>
        <dbReference type="PIRNR" id="PIRNR037778"/>
    </source>
</evidence>
<dbReference type="EMBL" id="JACOPH010000005">
    <property type="protein sequence ID" value="MBC5714156.1"/>
    <property type="molecule type" value="Genomic_DNA"/>
</dbReference>
<dbReference type="PANTHER" id="PTHR38438">
    <property type="entry name" value="RIBOFLAVIN TRANSPORTER RIBU"/>
    <property type="match status" value="1"/>
</dbReference>
<evidence type="ECO:0000256" key="9">
    <source>
        <dbReference type="SAM" id="Phobius"/>
    </source>
</evidence>
<dbReference type="RefSeq" id="WP_186866898.1">
    <property type="nucleotide sequence ID" value="NZ_JACOPH010000005.1"/>
</dbReference>
<evidence type="ECO:0000256" key="6">
    <source>
        <dbReference type="ARBA" id="ARBA00022989"/>
    </source>
</evidence>
<dbReference type="InterPro" id="IPR024529">
    <property type="entry name" value="ECF_trnsprt_substrate-spec"/>
</dbReference>
<keyword evidence="7 8" id="KW-0472">Membrane</keyword>
<organism evidence="10 11">
    <name type="scientific">Roseburia zhanii</name>
    <dbReference type="NCBI Taxonomy" id="2763064"/>
    <lineage>
        <taxon>Bacteria</taxon>
        <taxon>Bacillati</taxon>
        <taxon>Bacillota</taxon>
        <taxon>Clostridia</taxon>
        <taxon>Lachnospirales</taxon>
        <taxon>Lachnospiraceae</taxon>
        <taxon>Roseburia</taxon>
    </lineage>
</organism>
<keyword evidence="3 8" id="KW-0813">Transport</keyword>
<proteinExistence type="inferred from homology"/>
<dbReference type="Pfam" id="PF12822">
    <property type="entry name" value="ECF_trnsprt"/>
    <property type="match status" value="1"/>
</dbReference>
<keyword evidence="6 9" id="KW-1133">Transmembrane helix</keyword>
<comment type="function">
    <text evidence="8">Probably a riboflavin-binding protein that interacts with the energy-coupling factor (ECF) ABC-transporter complex.</text>
</comment>
<dbReference type="Proteomes" id="UP000606720">
    <property type="component" value="Unassembled WGS sequence"/>
</dbReference>
<comment type="similarity">
    <text evidence="2 8">Belongs to the prokaryotic riboflavin transporter (P-RFT) (TC 2.A.87) family.</text>
</comment>
<evidence type="ECO:0000256" key="4">
    <source>
        <dbReference type="ARBA" id="ARBA00022475"/>
    </source>
</evidence>
<keyword evidence="4 8" id="KW-1003">Cell membrane</keyword>
<evidence type="ECO:0000256" key="1">
    <source>
        <dbReference type="ARBA" id="ARBA00004651"/>
    </source>
</evidence>
<dbReference type="AlphaFoldDB" id="A0A923RSY4"/>
<evidence type="ECO:0000313" key="11">
    <source>
        <dbReference type="Proteomes" id="UP000606720"/>
    </source>
</evidence>